<dbReference type="Proteomes" id="UP000010798">
    <property type="component" value="Chromosome"/>
</dbReference>
<organism evidence="2 3">
    <name type="scientific">Singulisphaera acidiphila (strain ATCC BAA-1392 / DSM 18658 / VKM B-2454 / MOB10)</name>
    <dbReference type="NCBI Taxonomy" id="886293"/>
    <lineage>
        <taxon>Bacteria</taxon>
        <taxon>Pseudomonadati</taxon>
        <taxon>Planctomycetota</taxon>
        <taxon>Planctomycetia</taxon>
        <taxon>Isosphaerales</taxon>
        <taxon>Isosphaeraceae</taxon>
        <taxon>Singulisphaera</taxon>
    </lineage>
</organism>
<dbReference type="SUPFAM" id="SSF47336">
    <property type="entry name" value="ACP-like"/>
    <property type="match status" value="1"/>
</dbReference>
<evidence type="ECO:0000259" key="1">
    <source>
        <dbReference type="Pfam" id="PF00550"/>
    </source>
</evidence>
<dbReference type="HOGENOM" id="CLU_2584721_0_0_0"/>
<evidence type="ECO:0000313" key="2">
    <source>
        <dbReference type="EMBL" id="AGA26788.1"/>
    </source>
</evidence>
<name>L0DD76_SINAD</name>
<dbReference type="STRING" id="886293.Sinac_2479"/>
<gene>
    <name evidence="2" type="ordered locus">Sinac_2479</name>
</gene>
<reference evidence="2 3" key="1">
    <citation type="submission" date="2012-02" db="EMBL/GenBank/DDBJ databases">
        <title>Complete sequence of chromosome of Singulisphaera acidiphila DSM 18658.</title>
        <authorList>
            <consortium name="US DOE Joint Genome Institute (JGI-PGF)"/>
            <person name="Lucas S."/>
            <person name="Copeland A."/>
            <person name="Lapidus A."/>
            <person name="Glavina del Rio T."/>
            <person name="Dalin E."/>
            <person name="Tice H."/>
            <person name="Bruce D."/>
            <person name="Goodwin L."/>
            <person name="Pitluck S."/>
            <person name="Peters L."/>
            <person name="Ovchinnikova G."/>
            <person name="Chertkov O."/>
            <person name="Kyrpides N."/>
            <person name="Mavromatis K."/>
            <person name="Ivanova N."/>
            <person name="Brettin T."/>
            <person name="Detter J.C."/>
            <person name="Han C."/>
            <person name="Larimer F."/>
            <person name="Land M."/>
            <person name="Hauser L."/>
            <person name="Markowitz V."/>
            <person name="Cheng J.-F."/>
            <person name="Hugenholtz P."/>
            <person name="Woyke T."/>
            <person name="Wu D."/>
            <person name="Tindall B."/>
            <person name="Pomrenke H."/>
            <person name="Brambilla E."/>
            <person name="Klenk H.-P."/>
            <person name="Eisen J.A."/>
        </authorList>
    </citation>
    <scope>NUCLEOTIDE SEQUENCE [LARGE SCALE GENOMIC DNA]</scope>
    <source>
        <strain evidence="3">ATCC BAA-1392 / DSM 18658 / VKM B-2454 / MOB10</strain>
    </source>
</reference>
<dbReference type="Pfam" id="PF00550">
    <property type="entry name" value="PP-binding"/>
    <property type="match status" value="1"/>
</dbReference>
<keyword evidence="3" id="KW-1185">Reference proteome</keyword>
<dbReference type="KEGG" id="saci:Sinac_2479"/>
<dbReference type="InterPro" id="IPR036736">
    <property type="entry name" value="ACP-like_sf"/>
</dbReference>
<dbReference type="Gene3D" id="1.10.1200.10">
    <property type="entry name" value="ACP-like"/>
    <property type="match status" value="1"/>
</dbReference>
<dbReference type="RefSeq" id="WP_015245940.1">
    <property type="nucleotide sequence ID" value="NC_019892.1"/>
</dbReference>
<protein>
    <submittedName>
        <fullName evidence="2">Acyl carrier protein</fullName>
    </submittedName>
</protein>
<dbReference type="InterPro" id="IPR009081">
    <property type="entry name" value="PP-bd_ACP"/>
</dbReference>
<dbReference type="EMBL" id="CP003364">
    <property type="protein sequence ID" value="AGA26788.1"/>
    <property type="molecule type" value="Genomic_DNA"/>
</dbReference>
<accession>L0DD76</accession>
<dbReference type="OrthoDB" id="288445at2"/>
<evidence type="ECO:0000313" key="3">
    <source>
        <dbReference type="Proteomes" id="UP000010798"/>
    </source>
</evidence>
<dbReference type="eggNOG" id="COG0236">
    <property type="taxonomic scope" value="Bacteria"/>
</dbReference>
<dbReference type="AlphaFoldDB" id="L0DD76"/>
<sequence>MADTRTRLNRCFSAVFSDLDETQISQATRDNVDGWDSLATFTLLTVIEEEFQIQVSPEDVDRFTSYENILDCLQGQHSIAC</sequence>
<feature type="domain" description="Carrier" evidence="1">
    <location>
        <begin position="34"/>
        <end position="73"/>
    </location>
</feature>
<proteinExistence type="predicted"/>